<name>A0AAD5NYT9_ACENE</name>
<sequence>MTNMAMKLRDLNTKIFDSYLVWQVLESLPSEFDVLKTSYNTQGVEWTLDQMTAIVVQEEEIIHKSKKQSAHMVTHSYKGKKKFSGGTDVGKNMQTQEFAFEEERLGNSTSSTSLDIVIPPFLEHHDESLFEQDDVPFPVIDEP</sequence>
<dbReference type="AlphaFoldDB" id="A0AAD5NYT9"/>
<reference evidence="1" key="1">
    <citation type="journal article" date="2022" name="Plant J.">
        <title>Strategies of tolerance reflected in two North American maple genomes.</title>
        <authorList>
            <person name="McEvoy S.L."/>
            <person name="Sezen U.U."/>
            <person name="Trouern-Trend A."/>
            <person name="McMahon S.M."/>
            <person name="Schaberg P.G."/>
            <person name="Yang J."/>
            <person name="Wegrzyn J.L."/>
            <person name="Swenson N.G."/>
        </authorList>
    </citation>
    <scope>NUCLEOTIDE SEQUENCE</scope>
    <source>
        <strain evidence="1">91603</strain>
    </source>
</reference>
<evidence type="ECO:0000313" key="2">
    <source>
        <dbReference type="Proteomes" id="UP001064489"/>
    </source>
</evidence>
<dbReference type="Proteomes" id="UP001064489">
    <property type="component" value="Chromosome 3"/>
</dbReference>
<comment type="caution">
    <text evidence="1">The sequence shown here is derived from an EMBL/GenBank/DDBJ whole genome shotgun (WGS) entry which is preliminary data.</text>
</comment>
<organism evidence="1 2">
    <name type="scientific">Acer negundo</name>
    <name type="common">Box elder</name>
    <dbReference type="NCBI Taxonomy" id="4023"/>
    <lineage>
        <taxon>Eukaryota</taxon>
        <taxon>Viridiplantae</taxon>
        <taxon>Streptophyta</taxon>
        <taxon>Embryophyta</taxon>
        <taxon>Tracheophyta</taxon>
        <taxon>Spermatophyta</taxon>
        <taxon>Magnoliopsida</taxon>
        <taxon>eudicotyledons</taxon>
        <taxon>Gunneridae</taxon>
        <taxon>Pentapetalae</taxon>
        <taxon>rosids</taxon>
        <taxon>malvids</taxon>
        <taxon>Sapindales</taxon>
        <taxon>Sapindaceae</taxon>
        <taxon>Hippocastanoideae</taxon>
        <taxon>Acereae</taxon>
        <taxon>Acer</taxon>
    </lineage>
</organism>
<proteinExistence type="predicted"/>
<gene>
    <name evidence="1" type="ORF">LWI28_021755</name>
</gene>
<reference evidence="1" key="2">
    <citation type="submission" date="2023-02" db="EMBL/GenBank/DDBJ databases">
        <authorList>
            <person name="Swenson N.G."/>
            <person name="Wegrzyn J.L."/>
            <person name="Mcevoy S.L."/>
        </authorList>
    </citation>
    <scope>NUCLEOTIDE SEQUENCE</scope>
    <source>
        <strain evidence="1">91603</strain>
        <tissue evidence="1">Leaf</tissue>
    </source>
</reference>
<evidence type="ECO:0000313" key="1">
    <source>
        <dbReference type="EMBL" id="KAI9186872.1"/>
    </source>
</evidence>
<protein>
    <submittedName>
        <fullName evidence="1">Uncharacterized protein</fullName>
    </submittedName>
</protein>
<dbReference type="EMBL" id="JAJSOW010000100">
    <property type="protein sequence ID" value="KAI9186872.1"/>
    <property type="molecule type" value="Genomic_DNA"/>
</dbReference>
<keyword evidence="2" id="KW-1185">Reference proteome</keyword>
<accession>A0AAD5NYT9</accession>